<keyword evidence="1" id="KW-0378">Hydrolase</keyword>
<sequence>MTENITIKRALLSVSDKSGLVDL</sequence>
<dbReference type="GO" id="GO:0004643">
    <property type="term" value="F:phosphoribosylaminoimidazolecarboxamide formyltransferase activity"/>
    <property type="evidence" value="ECO:0007669"/>
    <property type="project" value="UniProtKB-EC"/>
</dbReference>
<dbReference type="AlphaFoldDB" id="A0A3B0SL92"/>
<accession>A0A3B0SL92</accession>
<dbReference type="EC" id="2.1.2.3" evidence="1"/>
<dbReference type="EC" id="3.5.4.10" evidence="1"/>
<feature type="non-terminal residue" evidence="1">
    <location>
        <position position="23"/>
    </location>
</feature>
<keyword evidence="1" id="KW-0808">Transferase</keyword>
<dbReference type="GO" id="GO:0003937">
    <property type="term" value="F:IMP cyclohydrolase activity"/>
    <property type="evidence" value="ECO:0007669"/>
    <property type="project" value="UniProtKB-EC"/>
</dbReference>
<organism evidence="1">
    <name type="scientific">hydrothermal vent metagenome</name>
    <dbReference type="NCBI Taxonomy" id="652676"/>
    <lineage>
        <taxon>unclassified sequences</taxon>
        <taxon>metagenomes</taxon>
        <taxon>ecological metagenomes</taxon>
    </lineage>
</organism>
<protein>
    <submittedName>
        <fullName evidence="1">IMP cyclohydrolase / Phosphoribosylaminoimidazolecarboxamide formyltransferase</fullName>
        <ecNumber evidence="1">2.1.2.3</ecNumber>
        <ecNumber evidence="1">3.5.4.10</ecNumber>
    </submittedName>
</protein>
<dbReference type="EMBL" id="UOEF01000430">
    <property type="protein sequence ID" value="VAW05180.1"/>
    <property type="molecule type" value="Genomic_DNA"/>
</dbReference>
<proteinExistence type="predicted"/>
<name>A0A3B0SL92_9ZZZZ</name>
<gene>
    <name evidence="1" type="ORF">MNBD_ALPHA04-887</name>
</gene>
<evidence type="ECO:0000313" key="1">
    <source>
        <dbReference type="EMBL" id="VAW05180.1"/>
    </source>
</evidence>
<reference evidence="1" key="1">
    <citation type="submission" date="2018-06" db="EMBL/GenBank/DDBJ databases">
        <authorList>
            <person name="Zhirakovskaya E."/>
        </authorList>
    </citation>
    <scope>NUCLEOTIDE SEQUENCE</scope>
</reference>